<feature type="transmembrane region" description="Helical" evidence="2">
    <location>
        <begin position="53"/>
        <end position="72"/>
    </location>
</feature>
<evidence type="ECO:0000313" key="3">
    <source>
        <dbReference type="EMBL" id="CAK0831334.1"/>
    </source>
</evidence>
<organism evidence="3 4">
    <name type="scientific">Prorocentrum cordatum</name>
    <dbReference type="NCBI Taxonomy" id="2364126"/>
    <lineage>
        <taxon>Eukaryota</taxon>
        <taxon>Sar</taxon>
        <taxon>Alveolata</taxon>
        <taxon>Dinophyceae</taxon>
        <taxon>Prorocentrales</taxon>
        <taxon>Prorocentraceae</taxon>
        <taxon>Prorocentrum</taxon>
    </lineage>
</organism>
<feature type="compositionally biased region" description="Basic and acidic residues" evidence="1">
    <location>
        <begin position="282"/>
        <end position="306"/>
    </location>
</feature>
<protein>
    <submittedName>
        <fullName evidence="3">Uncharacterized protein</fullName>
    </submittedName>
</protein>
<keyword evidence="2" id="KW-0812">Transmembrane</keyword>
<evidence type="ECO:0000256" key="1">
    <source>
        <dbReference type="SAM" id="MobiDB-lite"/>
    </source>
</evidence>
<feature type="region of interest" description="Disordered" evidence="1">
    <location>
        <begin position="118"/>
        <end position="173"/>
    </location>
</feature>
<proteinExistence type="predicted"/>
<keyword evidence="2" id="KW-0472">Membrane</keyword>
<keyword evidence="4" id="KW-1185">Reference proteome</keyword>
<reference evidence="3" key="1">
    <citation type="submission" date="2023-10" db="EMBL/GenBank/DDBJ databases">
        <authorList>
            <person name="Chen Y."/>
            <person name="Shah S."/>
            <person name="Dougan E. K."/>
            <person name="Thang M."/>
            <person name="Chan C."/>
        </authorList>
    </citation>
    <scope>NUCLEOTIDE SEQUENCE [LARGE SCALE GENOMIC DNA]</scope>
</reference>
<feature type="region of interest" description="Disordered" evidence="1">
    <location>
        <begin position="247"/>
        <end position="306"/>
    </location>
</feature>
<dbReference type="Proteomes" id="UP001189429">
    <property type="component" value="Unassembled WGS sequence"/>
</dbReference>
<sequence length="328" mass="33759">MAKSACDAYLLVPSAEARGHGMGRDRGGLLDTATVDGCVRQQGLSLRRRRGCVASHTVALFAAAALAVALPLELRRRGGGSGSPPLGRVSLQAVAGGLAQPAAGAAAEAQQGTGAQGSYLAGWPGAPSGGQTALGEAQQGTGAQGSYLAGWPGETPRGLPGGLKRPPYSRTPVGSGGANALGVAVLASFAPSGLAWSWSTTIGPRRRGPNDTAEVKDEVLQLEFTALYQTCCAWRYEDGDWEEDDGGSLALGVATPHDSRGRAPAGAHRVPPGEPPAGGAKAEAHRDPDDPDKPGEAELDRSKLDFNDPERIKRLGLWRRVVAEDARP</sequence>
<comment type="caution">
    <text evidence="3">The sequence shown here is derived from an EMBL/GenBank/DDBJ whole genome shotgun (WGS) entry which is preliminary data.</text>
</comment>
<evidence type="ECO:0000313" key="4">
    <source>
        <dbReference type="Proteomes" id="UP001189429"/>
    </source>
</evidence>
<keyword evidence="2" id="KW-1133">Transmembrane helix</keyword>
<name>A0ABN9SI20_9DINO</name>
<dbReference type="EMBL" id="CAUYUJ010011203">
    <property type="protein sequence ID" value="CAK0831334.1"/>
    <property type="molecule type" value="Genomic_DNA"/>
</dbReference>
<evidence type="ECO:0000256" key="2">
    <source>
        <dbReference type="SAM" id="Phobius"/>
    </source>
</evidence>
<feature type="compositionally biased region" description="Low complexity" evidence="1">
    <location>
        <begin position="156"/>
        <end position="166"/>
    </location>
</feature>
<accession>A0ABN9SI20</accession>
<gene>
    <name evidence="3" type="ORF">PCOR1329_LOCUS29669</name>
</gene>